<keyword evidence="2" id="KW-0479">Metal-binding</keyword>
<dbReference type="GO" id="GO:0004222">
    <property type="term" value="F:metalloendopeptidase activity"/>
    <property type="evidence" value="ECO:0007669"/>
    <property type="project" value="InterPro"/>
</dbReference>
<dbReference type="GO" id="GO:0046872">
    <property type="term" value="F:metal ion binding"/>
    <property type="evidence" value="ECO:0007669"/>
    <property type="project" value="UniProtKB-KW"/>
</dbReference>
<dbReference type="EC" id="3.4.24.-" evidence="9"/>
<reference evidence="9" key="1">
    <citation type="submission" date="2023-01" db="EMBL/GenBank/DDBJ databases">
        <title>The diversity of Class Acidimicrobiia in South China Sea sediment environments and the proposal of Iamia marina sp. nov., a novel species of the genus Iamia.</title>
        <authorList>
            <person name="He Y."/>
            <person name="Tian X."/>
        </authorList>
    </citation>
    <scope>NUCLEOTIDE SEQUENCE</scope>
    <source>
        <strain evidence="9">DSM 19957</strain>
    </source>
</reference>
<evidence type="ECO:0000256" key="4">
    <source>
        <dbReference type="ARBA" id="ARBA00022833"/>
    </source>
</evidence>
<evidence type="ECO:0000313" key="9">
    <source>
        <dbReference type="EMBL" id="WCO68036.1"/>
    </source>
</evidence>
<comment type="similarity">
    <text evidence="6">Belongs to the peptidase M48 family.</text>
</comment>
<dbReference type="InterPro" id="IPR001915">
    <property type="entry name" value="Peptidase_M48"/>
</dbReference>
<evidence type="ECO:0000256" key="3">
    <source>
        <dbReference type="ARBA" id="ARBA00022801"/>
    </source>
</evidence>
<evidence type="ECO:0000256" key="1">
    <source>
        <dbReference type="ARBA" id="ARBA00022670"/>
    </source>
</evidence>
<feature type="transmembrane region" description="Helical" evidence="7">
    <location>
        <begin position="81"/>
        <end position="101"/>
    </location>
</feature>
<feature type="transmembrane region" description="Helical" evidence="7">
    <location>
        <begin position="30"/>
        <end position="61"/>
    </location>
</feature>
<gene>
    <name evidence="9" type="ORF">PO878_04770</name>
</gene>
<keyword evidence="7" id="KW-0812">Transmembrane</keyword>
<keyword evidence="5 6" id="KW-0482">Metalloprotease</keyword>
<keyword evidence="3 6" id="KW-0378">Hydrolase</keyword>
<feature type="transmembrane region" description="Helical" evidence="7">
    <location>
        <begin position="6"/>
        <end position="23"/>
    </location>
</feature>
<dbReference type="Pfam" id="PF01435">
    <property type="entry name" value="Peptidase_M48"/>
    <property type="match status" value="1"/>
</dbReference>
<dbReference type="RefSeq" id="WP_272737553.1">
    <property type="nucleotide sequence ID" value="NZ_CP116942.1"/>
</dbReference>
<evidence type="ECO:0000256" key="5">
    <source>
        <dbReference type="ARBA" id="ARBA00023049"/>
    </source>
</evidence>
<dbReference type="PANTHER" id="PTHR34978:SF3">
    <property type="entry name" value="SLR0241 PROTEIN"/>
    <property type="match status" value="1"/>
</dbReference>
<organism evidence="9 10">
    <name type="scientific">Iamia majanohamensis</name>
    <dbReference type="NCBI Taxonomy" id="467976"/>
    <lineage>
        <taxon>Bacteria</taxon>
        <taxon>Bacillati</taxon>
        <taxon>Actinomycetota</taxon>
        <taxon>Acidimicrobiia</taxon>
        <taxon>Acidimicrobiales</taxon>
        <taxon>Iamiaceae</taxon>
        <taxon>Iamia</taxon>
    </lineage>
</organism>
<evidence type="ECO:0000256" key="6">
    <source>
        <dbReference type="RuleBase" id="RU003983"/>
    </source>
</evidence>
<protein>
    <submittedName>
        <fullName evidence="9">M48 family metalloprotease</fullName>
        <ecNumber evidence="9">3.4.24.-</ecNumber>
    </submittedName>
</protein>
<evidence type="ECO:0000313" key="10">
    <source>
        <dbReference type="Proteomes" id="UP001216390"/>
    </source>
</evidence>
<keyword evidence="10" id="KW-1185">Reference proteome</keyword>
<sequence>MSASLIVPLVVALFAAGVLAALLHRLPPVLAAWALSGAAVLGAVAVLSLLVTMVLEVLHGFPPGAGPALWCMPGSASVDPVTSVLGVLALAWIGVALVRVGRRRRSYGALRVAGAAGPEVEILASGAPTAYCLPGRPGRIVVSRSMLRALGPQEREVLFAHERSHLTHGHDRFIHAADLASDIFPPLALLASRVRYATERWADEDAAADVGDRGVVARAVARAALAQGDLRPGVASALAGHGVRRRVDALRCDPQPHRATVIAALIGGLGSAVLLGSSTLQVHHLAVVAEHVCRLA</sequence>
<keyword evidence="1 6" id="KW-0645">Protease</keyword>
<dbReference type="InterPro" id="IPR052173">
    <property type="entry name" value="Beta-lactam_resp_regulator"/>
</dbReference>
<name>A0AAE9YHT1_9ACTN</name>
<comment type="cofactor">
    <cofactor evidence="6">
        <name>Zn(2+)</name>
        <dbReference type="ChEBI" id="CHEBI:29105"/>
    </cofactor>
    <text evidence="6">Binds 1 zinc ion per subunit.</text>
</comment>
<dbReference type="GO" id="GO:0006508">
    <property type="term" value="P:proteolysis"/>
    <property type="evidence" value="ECO:0007669"/>
    <property type="project" value="UniProtKB-KW"/>
</dbReference>
<keyword evidence="7" id="KW-0472">Membrane</keyword>
<dbReference type="Gene3D" id="3.30.2010.10">
    <property type="entry name" value="Metalloproteases ('zincins'), catalytic domain"/>
    <property type="match status" value="1"/>
</dbReference>
<evidence type="ECO:0000256" key="7">
    <source>
        <dbReference type="SAM" id="Phobius"/>
    </source>
</evidence>
<dbReference type="KEGG" id="ima:PO878_04770"/>
<proteinExistence type="inferred from homology"/>
<accession>A0AAE9YHT1</accession>
<keyword evidence="4 6" id="KW-0862">Zinc</keyword>
<dbReference type="AlphaFoldDB" id="A0AAE9YHT1"/>
<feature type="domain" description="Peptidase M48" evidence="8">
    <location>
        <begin position="115"/>
        <end position="174"/>
    </location>
</feature>
<dbReference type="Proteomes" id="UP001216390">
    <property type="component" value="Chromosome"/>
</dbReference>
<evidence type="ECO:0000259" key="8">
    <source>
        <dbReference type="Pfam" id="PF01435"/>
    </source>
</evidence>
<dbReference type="EMBL" id="CP116942">
    <property type="protein sequence ID" value="WCO68036.1"/>
    <property type="molecule type" value="Genomic_DNA"/>
</dbReference>
<keyword evidence="7" id="KW-1133">Transmembrane helix</keyword>
<evidence type="ECO:0000256" key="2">
    <source>
        <dbReference type="ARBA" id="ARBA00022723"/>
    </source>
</evidence>
<dbReference type="CDD" id="cd07326">
    <property type="entry name" value="M56_BlaR1_MecR1_like"/>
    <property type="match status" value="1"/>
</dbReference>
<dbReference type="PANTHER" id="PTHR34978">
    <property type="entry name" value="POSSIBLE SENSOR-TRANSDUCER PROTEIN BLAR"/>
    <property type="match status" value="1"/>
</dbReference>